<dbReference type="SUPFAM" id="SSF141000">
    <property type="entry name" value="Glu-tRNAGln amidotransferase C subunit"/>
    <property type="match status" value="1"/>
</dbReference>
<dbReference type="GO" id="GO:0006450">
    <property type="term" value="P:regulation of translational fidelity"/>
    <property type="evidence" value="ECO:0007669"/>
    <property type="project" value="InterPro"/>
</dbReference>
<dbReference type="InterPro" id="IPR036113">
    <property type="entry name" value="Asp/Glu-ADT_sf_sub_c"/>
</dbReference>
<dbReference type="Pfam" id="PF02686">
    <property type="entry name" value="GatC"/>
    <property type="match status" value="1"/>
</dbReference>
<reference evidence="2" key="1">
    <citation type="submission" date="2020-05" db="EMBL/GenBank/DDBJ databases">
        <authorList>
            <person name="Chiriac C."/>
            <person name="Salcher M."/>
            <person name="Ghai R."/>
            <person name="Kavagutti S V."/>
        </authorList>
    </citation>
    <scope>NUCLEOTIDE SEQUENCE</scope>
</reference>
<dbReference type="HAMAP" id="MF_00122">
    <property type="entry name" value="GatC"/>
    <property type="match status" value="1"/>
</dbReference>
<proteinExistence type="inferred from homology"/>
<name>A0A6J7G2V9_9ZZZZ</name>
<evidence type="ECO:0000256" key="1">
    <source>
        <dbReference type="SAM" id="MobiDB-lite"/>
    </source>
</evidence>
<protein>
    <submittedName>
        <fullName evidence="2">Unannotated protein</fullName>
    </submittedName>
</protein>
<dbReference type="InterPro" id="IPR003837">
    <property type="entry name" value="GatC"/>
</dbReference>
<dbReference type="Gene3D" id="1.10.20.60">
    <property type="entry name" value="Glu-tRNAGln amidotransferase C subunit, N-terminal domain"/>
    <property type="match status" value="1"/>
</dbReference>
<dbReference type="EMBL" id="CAFBMK010000013">
    <property type="protein sequence ID" value="CAB4897989.1"/>
    <property type="molecule type" value="Genomic_DNA"/>
</dbReference>
<feature type="region of interest" description="Disordered" evidence="1">
    <location>
        <begin position="51"/>
        <end position="94"/>
    </location>
</feature>
<dbReference type="PANTHER" id="PTHR15004:SF0">
    <property type="entry name" value="GLUTAMYL-TRNA(GLN) AMIDOTRANSFERASE SUBUNIT C, MITOCHONDRIAL"/>
    <property type="match status" value="1"/>
</dbReference>
<dbReference type="PANTHER" id="PTHR15004">
    <property type="entry name" value="GLUTAMYL-TRNA(GLN) AMIDOTRANSFERASE SUBUNIT C, MITOCHONDRIAL"/>
    <property type="match status" value="1"/>
</dbReference>
<dbReference type="AlphaFoldDB" id="A0A6J7G2V9"/>
<feature type="compositionally biased region" description="Basic and acidic residues" evidence="1">
    <location>
        <begin position="55"/>
        <end position="80"/>
    </location>
</feature>
<evidence type="ECO:0000313" key="2">
    <source>
        <dbReference type="EMBL" id="CAB4897989.1"/>
    </source>
</evidence>
<gene>
    <name evidence="2" type="ORF">UFOPK3564_00409</name>
</gene>
<sequence length="94" mass="10409">MIDRDTVLHVATLSRLELRDDEIEPMARELSAVLGHLETIGELDLDGVEPTTTVVEDRSPLRADEPHRSLPREVALREAPDASDDGFRVPSPQA</sequence>
<organism evidence="2">
    <name type="scientific">freshwater metagenome</name>
    <dbReference type="NCBI Taxonomy" id="449393"/>
    <lineage>
        <taxon>unclassified sequences</taxon>
        <taxon>metagenomes</taxon>
        <taxon>ecological metagenomes</taxon>
    </lineage>
</organism>
<dbReference type="GO" id="GO:0070681">
    <property type="term" value="P:glutaminyl-tRNAGln biosynthesis via transamidation"/>
    <property type="evidence" value="ECO:0007669"/>
    <property type="project" value="TreeGrafter"/>
</dbReference>
<dbReference type="NCBIfam" id="TIGR00135">
    <property type="entry name" value="gatC"/>
    <property type="match status" value="1"/>
</dbReference>
<accession>A0A6J7G2V9</accession>